<dbReference type="AlphaFoldDB" id="A0A0C3S185"/>
<dbReference type="GO" id="GO:0006409">
    <property type="term" value="P:tRNA export from nucleus"/>
    <property type="evidence" value="ECO:0007669"/>
    <property type="project" value="TreeGrafter"/>
</dbReference>
<dbReference type="PANTHER" id="PTHR12984:SF3">
    <property type="entry name" value="N-TERMINAL KINASE-LIKE PROTEIN"/>
    <property type="match status" value="1"/>
</dbReference>
<dbReference type="PANTHER" id="PTHR12984">
    <property type="entry name" value="SCY1-RELATED S/T PROTEIN KINASE-LIKE"/>
    <property type="match status" value="1"/>
</dbReference>
<dbReference type="InterPro" id="IPR000719">
    <property type="entry name" value="Prot_kinase_dom"/>
</dbReference>
<protein>
    <recommendedName>
        <fullName evidence="2">Protein kinase domain-containing protein</fullName>
    </recommendedName>
</protein>
<evidence type="ECO:0000313" key="3">
    <source>
        <dbReference type="EMBL" id="KIP02972.1"/>
    </source>
</evidence>
<dbReference type="InterPro" id="IPR011989">
    <property type="entry name" value="ARM-like"/>
</dbReference>
<name>A0A0C3S185_PHLG1</name>
<dbReference type="GO" id="GO:0005737">
    <property type="term" value="C:cytoplasm"/>
    <property type="evidence" value="ECO:0007669"/>
    <property type="project" value="TreeGrafter"/>
</dbReference>
<accession>A0A0C3S185</accession>
<feature type="compositionally biased region" description="Pro residues" evidence="1">
    <location>
        <begin position="238"/>
        <end position="251"/>
    </location>
</feature>
<feature type="domain" description="Protein kinase" evidence="2">
    <location>
        <begin position="1"/>
        <end position="299"/>
    </location>
</feature>
<dbReference type="SUPFAM" id="SSF48371">
    <property type="entry name" value="ARM repeat"/>
    <property type="match status" value="1"/>
</dbReference>
<keyword evidence="4" id="KW-1185">Reference proteome</keyword>
<dbReference type="InterPro" id="IPR016024">
    <property type="entry name" value="ARM-type_fold"/>
</dbReference>
<dbReference type="OrthoDB" id="447103at2759"/>
<dbReference type="EMBL" id="KN840642">
    <property type="protein sequence ID" value="KIP02972.1"/>
    <property type="molecule type" value="Genomic_DNA"/>
</dbReference>
<proteinExistence type="predicted"/>
<dbReference type="HOGENOM" id="CLU_010392_1_0_1"/>
<gene>
    <name evidence="3" type="ORF">PHLGIDRAFT_78335</name>
</gene>
<reference evidence="3 4" key="1">
    <citation type="journal article" date="2014" name="PLoS Genet.">
        <title>Analysis of the Phlebiopsis gigantea genome, transcriptome and secretome provides insight into its pioneer colonization strategies of wood.</title>
        <authorList>
            <person name="Hori C."/>
            <person name="Ishida T."/>
            <person name="Igarashi K."/>
            <person name="Samejima M."/>
            <person name="Suzuki H."/>
            <person name="Master E."/>
            <person name="Ferreira P."/>
            <person name="Ruiz-Duenas F.J."/>
            <person name="Held B."/>
            <person name="Canessa P."/>
            <person name="Larrondo L.F."/>
            <person name="Schmoll M."/>
            <person name="Druzhinina I.S."/>
            <person name="Kubicek C.P."/>
            <person name="Gaskell J.A."/>
            <person name="Kersten P."/>
            <person name="St John F."/>
            <person name="Glasner J."/>
            <person name="Sabat G."/>
            <person name="Splinter BonDurant S."/>
            <person name="Syed K."/>
            <person name="Yadav J."/>
            <person name="Mgbeahuruike A.C."/>
            <person name="Kovalchuk A."/>
            <person name="Asiegbu F.O."/>
            <person name="Lackner G."/>
            <person name="Hoffmeister D."/>
            <person name="Rencoret J."/>
            <person name="Gutierrez A."/>
            <person name="Sun H."/>
            <person name="Lindquist E."/>
            <person name="Barry K."/>
            <person name="Riley R."/>
            <person name="Grigoriev I.V."/>
            <person name="Henrissat B."/>
            <person name="Kues U."/>
            <person name="Berka R.M."/>
            <person name="Martinez A.T."/>
            <person name="Covert S.F."/>
            <person name="Blanchette R.A."/>
            <person name="Cullen D."/>
        </authorList>
    </citation>
    <scope>NUCLEOTIDE SEQUENCE [LARGE SCALE GENOMIC DNA]</scope>
    <source>
        <strain evidence="3 4">11061_1 CR5-6</strain>
    </source>
</reference>
<dbReference type="Proteomes" id="UP000053257">
    <property type="component" value="Unassembled WGS sequence"/>
</dbReference>
<dbReference type="PROSITE" id="PS50011">
    <property type="entry name" value="PROTEIN_KINASE_DOM"/>
    <property type="match status" value="1"/>
</dbReference>
<dbReference type="GO" id="GO:0005524">
    <property type="term" value="F:ATP binding"/>
    <property type="evidence" value="ECO:0007669"/>
    <property type="project" value="InterPro"/>
</dbReference>
<evidence type="ECO:0000259" key="2">
    <source>
        <dbReference type="PROSITE" id="PS50011"/>
    </source>
</evidence>
<dbReference type="SUPFAM" id="SSF56112">
    <property type="entry name" value="Protein kinase-like (PK-like)"/>
    <property type="match status" value="1"/>
</dbReference>
<dbReference type="Gene3D" id="1.10.510.10">
    <property type="entry name" value="Transferase(Phosphotransferase) domain 1"/>
    <property type="match status" value="1"/>
</dbReference>
<dbReference type="Gene3D" id="1.25.10.10">
    <property type="entry name" value="Leucine-rich Repeat Variant"/>
    <property type="match status" value="1"/>
</dbReference>
<evidence type="ECO:0000256" key="1">
    <source>
        <dbReference type="SAM" id="MobiDB-lite"/>
    </source>
</evidence>
<sequence>MDYLRNLGSAAVSSLVQKSGLTLPFSLGSKVASYEGNSIWTLYEGTKRDDGSQISVFEFDASQPGKRTYLPLAKNALRKLRTVRHPDILKFLDAVETDTTVYIMTERVRPLAPAIQERASKSAQEKEDWLLWGIHRISIALAFINENCASTHGNVRVDSVFISPSGEWKLGGFEVLSSPKDEAAVLYSMGSVLPDASTYASPEIKKGGWSTLKEHSTGAADSYALGLLIHFAFNPSHPLPPTAQPPHPPPAASSRGSIPQAVFPSYKRLLNPNPKSRLSSKHFLEFGTAETAGDGSGFFASNRLVKVCAGLDGFNIASEAEKTSLLRVLKESAASLPPEFASYRVLPSLASALEFGGASAASILPLVLQLGKNVPPQEYSSVIMVHLIKLYASPDRGTRMALLDHLQDYSDKLDKKTVVEKIWPNLQTGFNDVVPVIREATVRSIILISDKFNERIINNDLLRYLAKMQADPEASIRTNTCILLGRLGPSLGYNTKRKVLVPAFTRALKDSFVHCRVAGLMALMATIECFDIDEVATRVIPNMSFALLDKEKLVRDQAFKAMQLFVKKLEDHAATMVSPHTVELY</sequence>
<dbReference type="GO" id="GO:0004672">
    <property type="term" value="F:protein kinase activity"/>
    <property type="evidence" value="ECO:0007669"/>
    <property type="project" value="InterPro"/>
</dbReference>
<dbReference type="InterPro" id="IPR051177">
    <property type="entry name" value="CIK-Related_Protein"/>
</dbReference>
<feature type="region of interest" description="Disordered" evidence="1">
    <location>
        <begin position="238"/>
        <end position="257"/>
    </location>
</feature>
<dbReference type="Gene3D" id="3.30.200.20">
    <property type="entry name" value="Phosphorylase Kinase, domain 1"/>
    <property type="match status" value="1"/>
</dbReference>
<dbReference type="STRING" id="745531.A0A0C3S185"/>
<dbReference type="InterPro" id="IPR011009">
    <property type="entry name" value="Kinase-like_dom_sf"/>
</dbReference>
<organism evidence="3 4">
    <name type="scientific">Phlebiopsis gigantea (strain 11061_1 CR5-6)</name>
    <name type="common">White-rot fungus</name>
    <name type="synonym">Peniophora gigantea</name>
    <dbReference type="NCBI Taxonomy" id="745531"/>
    <lineage>
        <taxon>Eukaryota</taxon>
        <taxon>Fungi</taxon>
        <taxon>Dikarya</taxon>
        <taxon>Basidiomycota</taxon>
        <taxon>Agaricomycotina</taxon>
        <taxon>Agaricomycetes</taxon>
        <taxon>Polyporales</taxon>
        <taxon>Phanerochaetaceae</taxon>
        <taxon>Phlebiopsis</taxon>
    </lineage>
</organism>
<evidence type="ECO:0000313" key="4">
    <source>
        <dbReference type="Proteomes" id="UP000053257"/>
    </source>
</evidence>